<dbReference type="EMBL" id="JAVFKD010000016">
    <property type="protein sequence ID" value="KAK5988015.1"/>
    <property type="molecule type" value="Genomic_DNA"/>
</dbReference>
<reference evidence="2 3" key="1">
    <citation type="submission" date="2024-01" db="EMBL/GenBank/DDBJ databases">
        <title>Complete genome of Cladobotryum mycophilum ATHUM6906.</title>
        <authorList>
            <person name="Christinaki A.C."/>
            <person name="Myridakis A.I."/>
            <person name="Kouvelis V.N."/>
        </authorList>
    </citation>
    <scope>NUCLEOTIDE SEQUENCE [LARGE SCALE GENOMIC DNA]</scope>
    <source>
        <strain evidence="2 3">ATHUM6906</strain>
    </source>
</reference>
<dbReference type="Proteomes" id="UP001338125">
    <property type="component" value="Unassembled WGS sequence"/>
</dbReference>
<proteinExistence type="predicted"/>
<evidence type="ECO:0000256" key="1">
    <source>
        <dbReference type="SAM" id="SignalP"/>
    </source>
</evidence>
<accession>A0ABR0S782</accession>
<organism evidence="2 3">
    <name type="scientific">Cladobotryum mycophilum</name>
    <dbReference type="NCBI Taxonomy" id="491253"/>
    <lineage>
        <taxon>Eukaryota</taxon>
        <taxon>Fungi</taxon>
        <taxon>Dikarya</taxon>
        <taxon>Ascomycota</taxon>
        <taxon>Pezizomycotina</taxon>
        <taxon>Sordariomycetes</taxon>
        <taxon>Hypocreomycetidae</taxon>
        <taxon>Hypocreales</taxon>
        <taxon>Hypocreaceae</taxon>
        <taxon>Cladobotryum</taxon>
    </lineage>
</organism>
<keyword evidence="1" id="KW-0732">Signal</keyword>
<evidence type="ECO:0000313" key="3">
    <source>
        <dbReference type="Proteomes" id="UP001338125"/>
    </source>
</evidence>
<comment type="caution">
    <text evidence="2">The sequence shown here is derived from an EMBL/GenBank/DDBJ whole genome shotgun (WGS) entry which is preliminary data.</text>
</comment>
<gene>
    <name evidence="2" type="ORF">PT974_12151</name>
</gene>
<feature type="chain" id="PRO_5045161533" evidence="1">
    <location>
        <begin position="16"/>
        <end position="321"/>
    </location>
</feature>
<sequence length="321" mass="32623">MKFLAVSTFIVAAAAAPVQNAVNLPKIDASVTGTIDVDTLPVVSDLPVNNLPTNNLPVVGGLPVVGDALKNTKISARNNMGFPAVDLDINAPIVGSIDVDTEKIADQVFGHGIVGHPVGPVQTPPDVVIDDPKGGFPIPGLPKLPTIGLPSLPIPTGLPTPTVRPKLPPGVSVLPIGTGLPKLPTIDLPNLPLPTGLPTPTLPTVGIPTLPIATALAVPTVGPKLPPGVTILPIGTGLPRFTTLEAPALPLPTGVVPSIPKVLPRDGPLGLNIGSASPVTLNAPLVSVGNNGELVHVKLENEKLDPLLVDPIELEDAEIAI</sequence>
<name>A0ABR0S782_9HYPO</name>
<keyword evidence="3" id="KW-1185">Reference proteome</keyword>
<protein>
    <submittedName>
        <fullName evidence="2">Uncharacterized protein</fullName>
    </submittedName>
</protein>
<feature type="signal peptide" evidence="1">
    <location>
        <begin position="1"/>
        <end position="15"/>
    </location>
</feature>
<evidence type="ECO:0000313" key="2">
    <source>
        <dbReference type="EMBL" id="KAK5988015.1"/>
    </source>
</evidence>